<protein>
    <submittedName>
        <fullName evidence="1">Uncharacterized protein</fullName>
    </submittedName>
</protein>
<name>A0ABR2RGN5_9ROSI</name>
<organism evidence="1 2">
    <name type="scientific">Hibiscus sabdariffa</name>
    <name type="common">roselle</name>
    <dbReference type="NCBI Taxonomy" id="183260"/>
    <lineage>
        <taxon>Eukaryota</taxon>
        <taxon>Viridiplantae</taxon>
        <taxon>Streptophyta</taxon>
        <taxon>Embryophyta</taxon>
        <taxon>Tracheophyta</taxon>
        <taxon>Spermatophyta</taxon>
        <taxon>Magnoliopsida</taxon>
        <taxon>eudicotyledons</taxon>
        <taxon>Gunneridae</taxon>
        <taxon>Pentapetalae</taxon>
        <taxon>rosids</taxon>
        <taxon>malvids</taxon>
        <taxon>Malvales</taxon>
        <taxon>Malvaceae</taxon>
        <taxon>Malvoideae</taxon>
        <taxon>Hibiscus</taxon>
    </lineage>
</organism>
<keyword evidence="2" id="KW-1185">Reference proteome</keyword>
<gene>
    <name evidence="1" type="ORF">V6N11_040032</name>
</gene>
<sequence>MTEEQTPFERGFVLIETTWECTDEMVDIVMDGRAFRNVVKEVEIRARHEQYCCEIDVESVQNEGHDEVDVADTVRVMKLEQMPSSVSHKDVVDNPQEIEHGNPKEIPIGSSSWEILVWKSNLLWLIVRDDSPRPLALGISIEALELAGPMEPT</sequence>
<dbReference type="Proteomes" id="UP001396334">
    <property type="component" value="Unassembled WGS sequence"/>
</dbReference>
<evidence type="ECO:0000313" key="1">
    <source>
        <dbReference type="EMBL" id="KAK9011961.1"/>
    </source>
</evidence>
<dbReference type="EMBL" id="JBBPBN010000022">
    <property type="protein sequence ID" value="KAK9011961.1"/>
    <property type="molecule type" value="Genomic_DNA"/>
</dbReference>
<proteinExistence type="predicted"/>
<accession>A0ABR2RGN5</accession>
<reference evidence="1 2" key="1">
    <citation type="journal article" date="2024" name="G3 (Bethesda)">
        <title>Genome assembly of Hibiscus sabdariffa L. provides insights into metabolisms of medicinal natural products.</title>
        <authorList>
            <person name="Kim T."/>
        </authorList>
    </citation>
    <scope>NUCLEOTIDE SEQUENCE [LARGE SCALE GENOMIC DNA]</scope>
    <source>
        <strain evidence="1">TK-2024</strain>
        <tissue evidence="1">Old leaves</tissue>
    </source>
</reference>
<comment type="caution">
    <text evidence="1">The sequence shown here is derived from an EMBL/GenBank/DDBJ whole genome shotgun (WGS) entry which is preliminary data.</text>
</comment>
<evidence type="ECO:0000313" key="2">
    <source>
        <dbReference type="Proteomes" id="UP001396334"/>
    </source>
</evidence>